<dbReference type="PROSITE" id="PS51257">
    <property type="entry name" value="PROKAR_LIPOPROTEIN"/>
    <property type="match status" value="1"/>
</dbReference>
<evidence type="ECO:0000313" key="1">
    <source>
        <dbReference type="EMBL" id="CAB4787089.1"/>
    </source>
</evidence>
<evidence type="ECO:0000313" key="2">
    <source>
        <dbReference type="EMBL" id="CAB4863076.1"/>
    </source>
</evidence>
<sequence>MRRAWIRRIAVPSIVLAVIGASILVGCASPVLIATCSKRLVASQSAPIANAALTEISGIAASRANPGLLWVHNDSGDSARIFGLDGEGITHTTLSLNGASAIDWEDIAVGRGPVASTSYIYAGDIGDNNSVRSEIVIYRVAEPVVDLAGSVSGSLSGVDAIRLRYPDGAHNAESLLVDPATGEIVVITKSMSGGAQNAYRVSGSVTPGVLTTMEYLATITTSPSAFGAITGADISPNGLQLALRTYGGVAVSARPDIGTPLSTFIAGGAKIVACAGPAPSEAQGEAVGFNSNGRGFITVSEGVGAVLHRFVAP</sequence>
<name>A0A6J7CYI1_9ZZZZ</name>
<reference evidence="2" key="1">
    <citation type="submission" date="2020-05" db="EMBL/GenBank/DDBJ databases">
        <authorList>
            <person name="Chiriac C."/>
            <person name="Salcher M."/>
            <person name="Ghai R."/>
            <person name="Kavagutti S V."/>
        </authorList>
    </citation>
    <scope>NUCLEOTIDE SEQUENCE</scope>
</reference>
<proteinExistence type="predicted"/>
<dbReference type="EMBL" id="CAFBLK010000068">
    <property type="protein sequence ID" value="CAB4863076.1"/>
    <property type="molecule type" value="Genomic_DNA"/>
</dbReference>
<dbReference type="AlphaFoldDB" id="A0A6J7CYI1"/>
<gene>
    <name evidence="1" type="ORF">UFOPK2996_00153</name>
    <name evidence="2" type="ORF">UFOPK3317_00513</name>
</gene>
<accession>A0A6J7CYI1</accession>
<dbReference type="EMBL" id="CAFAAH010000007">
    <property type="protein sequence ID" value="CAB4787089.1"/>
    <property type="molecule type" value="Genomic_DNA"/>
</dbReference>
<protein>
    <submittedName>
        <fullName evidence="2">Unannotated protein</fullName>
    </submittedName>
</protein>
<dbReference type="SUPFAM" id="SSF101898">
    <property type="entry name" value="NHL repeat"/>
    <property type="match status" value="1"/>
</dbReference>
<organism evidence="2">
    <name type="scientific">freshwater metagenome</name>
    <dbReference type="NCBI Taxonomy" id="449393"/>
    <lineage>
        <taxon>unclassified sequences</taxon>
        <taxon>metagenomes</taxon>
        <taxon>ecological metagenomes</taxon>
    </lineage>
</organism>